<dbReference type="PANTHER" id="PTHR11049">
    <property type="entry name" value="ACYL COENZYME A THIOESTER HYDROLASE"/>
    <property type="match status" value="1"/>
</dbReference>
<keyword evidence="6" id="KW-1185">Reference proteome</keyword>
<dbReference type="RefSeq" id="WP_077277248.1">
    <property type="nucleotide sequence ID" value="NZ_MVBK01000002.1"/>
</dbReference>
<protein>
    <submittedName>
        <fullName evidence="5">Acyl-CoA thioesterase</fullName>
    </submittedName>
</protein>
<dbReference type="OrthoDB" id="9801856at2"/>
<evidence type="ECO:0000256" key="1">
    <source>
        <dbReference type="ARBA" id="ARBA00010458"/>
    </source>
</evidence>
<dbReference type="CDD" id="cd03442">
    <property type="entry name" value="BFIT_BACH"/>
    <property type="match status" value="1"/>
</dbReference>
<dbReference type="AlphaFoldDB" id="A0A1V3NVL8"/>
<dbReference type="GO" id="GO:0005829">
    <property type="term" value="C:cytosol"/>
    <property type="evidence" value="ECO:0007669"/>
    <property type="project" value="TreeGrafter"/>
</dbReference>
<dbReference type="Gene3D" id="3.10.129.10">
    <property type="entry name" value="Hotdog Thioesterase"/>
    <property type="match status" value="1"/>
</dbReference>
<dbReference type="SUPFAM" id="SSF54637">
    <property type="entry name" value="Thioesterase/thiol ester dehydrase-isomerase"/>
    <property type="match status" value="1"/>
</dbReference>
<keyword evidence="2 3" id="KW-0378">Hydrolase</keyword>
<dbReference type="Pfam" id="PF03061">
    <property type="entry name" value="4HBT"/>
    <property type="match status" value="1"/>
</dbReference>
<feature type="domain" description="HotDog ACOT-type" evidence="4">
    <location>
        <begin position="2"/>
        <end position="117"/>
    </location>
</feature>
<dbReference type="InterPro" id="IPR040170">
    <property type="entry name" value="Cytosol_ACT"/>
</dbReference>
<dbReference type="GO" id="GO:0009062">
    <property type="term" value="P:fatty acid catabolic process"/>
    <property type="evidence" value="ECO:0007669"/>
    <property type="project" value="TreeGrafter"/>
</dbReference>
<dbReference type="STRING" id="108003.B1C78_00815"/>
<dbReference type="GO" id="GO:0052816">
    <property type="term" value="F:long-chain fatty acyl-CoA hydrolase activity"/>
    <property type="evidence" value="ECO:0007669"/>
    <property type="project" value="TreeGrafter"/>
</dbReference>
<name>A0A1V3NVL8_9GAMM</name>
<accession>A0A1V3NVL8</accession>
<organism evidence="5 6">
    <name type="scientific">Thioalkalivibrio denitrificans</name>
    <dbReference type="NCBI Taxonomy" id="108003"/>
    <lineage>
        <taxon>Bacteria</taxon>
        <taxon>Pseudomonadati</taxon>
        <taxon>Pseudomonadota</taxon>
        <taxon>Gammaproteobacteria</taxon>
        <taxon>Chromatiales</taxon>
        <taxon>Ectothiorhodospiraceae</taxon>
        <taxon>Thioalkalivibrio</taxon>
    </lineage>
</organism>
<dbReference type="InterPro" id="IPR006683">
    <property type="entry name" value="Thioestr_dom"/>
</dbReference>
<dbReference type="EMBL" id="MVBK01000002">
    <property type="protein sequence ID" value="OOG28766.1"/>
    <property type="molecule type" value="Genomic_DNA"/>
</dbReference>
<dbReference type="PROSITE" id="PS51770">
    <property type="entry name" value="HOTDOG_ACOT"/>
    <property type="match status" value="1"/>
</dbReference>
<comment type="caution">
    <text evidence="5">The sequence shown here is derived from an EMBL/GenBank/DDBJ whole genome shotgun (WGS) entry which is preliminary data.</text>
</comment>
<gene>
    <name evidence="5" type="ORF">B1C78_00815</name>
</gene>
<dbReference type="GO" id="GO:0006637">
    <property type="term" value="P:acyl-CoA metabolic process"/>
    <property type="evidence" value="ECO:0007669"/>
    <property type="project" value="TreeGrafter"/>
</dbReference>
<evidence type="ECO:0000256" key="3">
    <source>
        <dbReference type="PROSITE-ProRule" id="PRU01106"/>
    </source>
</evidence>
<dbReference type="InterPro" id="IPR029069">
    <property type="entry name" value="HotDog_dom_sf"/>
</dbReference>
<evidence type="ECO:0000313" key="6">
    <source>
        <dbReference type="Proteomes" id="UP000189462"/>
    </source>
</evidence>
<evidence type="ECO:0000313" key="5">
    <source>
        <dbReference type="EMBL" id="OOG28766.1"/>
    </source>
</evidence>
<sequence length="127" mass="13773">MSPARREPRIRVPAAAAPINSGGDVFGGWVMSQVDIAGSIPAVLVARGRVVTVAVESMHFRRPVQRGDMVSVYAEVIRAGRTSMTVDVEVVVDRNPENPETLTVADARLVYVAVDENGRPRPLPRQD</sequence>
<reference evidence="5 6" key="1">
    <citation type="submission" date="2017-02" db="EMBL/GenBank/DDBJ databases">
        <title>Genomic diversity within the haloalkaliphilic genus Thioalkalivibrio.</title>
        <authorList>
            <person name="Ahn A.-C."/>
            <person name="Meier-Kolthoff J."/>
            <person name="Overmars L."/>
            <person name="Richter M."/>
            <person name="Woyke T."/>
            <person name="Sorokin D.Y."/>
            <person name="Muyzer G."/>
        </authorList>
    </citation>
    <scope>NUCLEOTIDE SEQUENCE [LARGE SCALE GENOMIC DNA]</scope>
    <source>
        <strain evidence="5 6">ALJD</strain>
    </source>
</reference>
<dbReference type="Proteomes" id="UP000189462">
    <property type="component" value="Unassembled WGS sequence"/>
</dbReference>
<evidence type="ECO:0000256" key="2">
    <source>
        <dbReference type="ARBA" id="ARBA00022801"/>
    </source>
</evidence>
<proteinExistence type="inferred from homology"/>
<comment type="similarity">
    <text evidence="1">Belongs to the acyl coenzyme A hydrolase family.</text>
</comment>
<evidence type="ECO:0000259" key="4">
    <source>
        <dbReference type="PROSITE" id="PS51770"/>
    </source>
</evidence>
<dbReference type="InterPro" id="IPR033120">
    <property type="entry name" value="HOTDOG_ACOT"/>
</dbReference>
<dbReference type="PANTHER" id="PTHR11049:SF5">
    <property type="entry name" value="ACYL-COA THIOESTER HYDROLASE YCIA"/>
    <property type="match status" value="1"/>
</dbReference>